<evidence type="ECO:0000313" key="2">
    <source>
        <dbReference type="Proteomes" id="UP000544090"/>
    </source>
</evidence>
<sequence length="74" mass="8216">MDALCVEDWKVLTGRQVQIKKDGRIVRTGRVDTVTKAANALWLASHGPHLRTLFEKAEGYTAWPVAEEPEAVGQ</sequence>
<comment type="caution">
    <text evidence="1">The sequence shown here is derived from an EMBL/GenBank/DDBJ whole genome shotgun (WGS) entry which is preliminary data.</text>
</comment>
<gene>
    <name evidence="1" type="ORF">HGG74_13295</name>
</gene>
<dbReference type="RefSeq" id="WP_168487055.1">
    <property type="nucleotide sequence ID" value="NZ_JAAZSQ010000012.1"/>
</dbReference>
<reference evidence="1 2" key="1">
    <citation type="submission" date="2020-04" db="EMBL/GenBank/DDBJ databases">
        <title>Arthrobacter sp. nov.</title>
        <authorList>
            <person name="Liu S."/>
        </authorList>
    </citation>
    <scope>NUCLEOTIDE SEQUENCE [LARGE SCALE GENOMIC DNA]</scope>
    <source>
        <strain evidence="1 2">E918</strain>
    </source>
</reference>
<proteinExistence type="predicted"/>
<dbReference type="EMBL" id="JAAZSQ010000012">
    <property type="protein sequence ID" value="NKX55493.1"/>
    <property type="molecule type" value="Genomic_DNA"/>
</dbReference>
<accession>A0A7X6K6S9</accession>
<evidence type="ECO:0000313" key="1">
    <source>
        <dbReference type="EMBL" id="NKX55493.1"/>
    </source>
</evidence>
<name>A0A7X6K6S9_9MICC</name>
<organism evidence="1 2">
    <name type="scientific">Arthrobacter mobilis</name>
    <dbReference type="NCBI Taxonomy" id="2724944"/>
    <lineage>
        <taxon>Bacteria</taxon>
        <taxon>Bacillati</taxon>
        <taxon>Actinomycetota</taxon>
        <taxon>Actinomycetes</taxon>
        <taxon>Micrococcales</taxon>
        <taxon>Micrococcaceae</taxon>
        <taxon>Arthrobacter</taxon>
    </lineage>
</organism>
<protein>
    <submittedName>
        <fullName evidence="1">Uncharacterized protein</fullName>
    </submittedName>
</protein>
<dbReference type="AlphaFoldDB" id="A0A7X6K6S9"/>
<dbReference type="Proteomes" id="UP000544090">
    <property type="component" value="Unassembled WGS sequence"/>
</dbReference>
<keyword evidence="2" id="KW-1185">Reference proteome</keyword>